<dbReference type="Proteomes" id="UP000073492">
    <property type="component" value="Unassembled WGS sequence"/>
</dbReference>
<accession>A0A139IAB1</accession>
<comment type="caution">
    <text evidence="1">The sequence shown here is derived from an EMBL/GenBank/DDBJ whole genome shotgun (WGS) entry which is preliminary data.</text>
</comment>
<dbReference type="EMBL" id="LFZO01000191">
    <property type="protein sequence ID" value="KXT11596.1"/>
    <property type="molecule type" value="Genomic_DNA"/>
</dbReference>
<proteinExistence type="predicted"/>
<evidence type="ECO:0000313" key="2">
    <source>
        <dbReference type="Proteomes" id="UP000073492"/>
    </source>
</evidence>
<dbReference type="OrthoDB" id="3546279at2759"/>
<evidence type="ECO:0000313" key="1">
    <source>
        <dbReference type="EMBL" id="KXT11596.1"/>
    </source>
</evidence>
<organism evidence="1 2">
    <name type="scientific">Pseudocercospora musae</name>
    <dbReference type="NCBI Taxonomy" id="113226"/>
    <lineage>
        <taxon>Eukaryota</taxon>
        <taxon>Fungi</taxon>
        <taxon>Dikarya</taxon>
        <taxon>Ascomycota</taxon>
        <taxon>Pezizomycotina</taxon>
        <taxon>Dothideomycetes</taxon>
        <taxon>Dothideomycetidae</taxon>
        <taxon>Mycosphaerellales</taxon>
        <taxon>Mycosphaerellaceae</taxon>
        <taxon>Pseudocercospora</taxon>
    </lineage>
</organism>
<keyword evidence="2" id="KW-1185">Reference proteome</keyword>
<sequence length="143" mass="15604">MWIKNGPLGILLGNYHAQDDPNAVWPQPIVDHFEDLDKMIDKSCSDPTELQACKQALVELRRVYGELLTPSSDLGGSFCISIAALTVCAWHSKEQIFSNGSSGQKLMHTPICISSGGLFIHKALMFNQAILTPGKTEDDSSLS</sequence>
<name>A0A139IAB1_9PEZI</name>
<dbReference type="AlphaFoldDB" id="A0A139IAB1"/>
<protein>
    <submittedName>
        <fullName evidence="1">Uncharacterized protein</fullName>
    </submittedName>
</protein>
<reference evidence="1 2" key="1">
    <citation type="submission" date="2015-07" db="EMBL/GenBank/DDBJ databases">
        <title>Comparative genomics of the Sigatoka disease complex on banana suggests a link between parallel evolutionary changes in Pseudocercospora fijiensis and Pseudocercospora eumusae and increased virulence on the banana host.</title>
        <authorList>
            <person name="Chang T.-C."/>
            <person name="Salvucci A."/>
            <person name="Crous P.W."/>
            <person name="Stergiopoulos I."/>
        </authorList>
    </citation>
    <scope>NUCLEOTIDE SEQUENCE [LARGE SCALE GENOMIC DNA]</scope>
    <source>
        <strain evidence="1 2">CBS 116634</strain>
    </source>
</reference>
<gene>
    <name evidence="1" type="ORF">AC579_171</name>
</gene>